<dbReference type="AlphaFoldDB" id="A0A9P6H1G0"/>
<dbReference type="Proteomes" id="UP000740883">
    <property type="component" value="Unassembled WGS sequence"/>
</dbReference>
<gene>
    <name evidence="1" type="ORF">NGRA_0123</name>
</gene>
<organism evidence="1 2">
    <name type="scientific">Nosema granulosis</name>
    <dbReference type="NCBI Taxonomy" id="83296"/>
    <lineage>
        <taxon>Eukaryota</taxon>
        <taxon>Fungi</taxon>
        <taxon>Fungi incertae sedis</taxon>
        <taxon>Microsporidia</taxon>
        <taxon>Nosematidae</taxon>
        <taxon>Nosema</taxon>
    </lineage>
</organism>
<comment type="caution">
    <text evidence="1">The sequence shown here is derived from an EMBL/GenBank/DDBJ whole genome shotgun (WGS) entry which is preliminary data.</text>
</comment>
<proteinExistence type="predicted"/>
<dbReference type="EMBL" id="SBJO01000004">
    <property type="protein sequence ID" value="KAF9764936.1"/>
    <property type="molecule type" value="Genomic_DNA"/>
</dbReference>
<evidence type="ECO:0000313" key="1">
    <source>
        <dbReference type="EMBL" id="KAF9764936.1"/>
    </source>
</evidence>
<accession>A0A9P6H1G0</accession>
<evidence type="ECO:0000313" key="2">
    <source>
        <dbReference type="Proteomes" id="UP000740883"/>
    </source>
</evidence>
<protein>
    <submittedName>
        <fullName evidence="1">Uncharacterized protein</fullName>
    </submittedName>
</protein>
<reference evidence="1 2" key="1">
    <citation type="journal article" date="2020" name="Genome Biol. Evol.">
        <title>Comparative genomics of strictly vertically transmitted, feminizing microsporidia endosymbionts of amphipod crustaceans.</title>
        <authorList>
            <person name="Cormier A."/>
            <person name="Chebbi M.A."/>
            <person name="Giraud I."/>
            <person name="Wattier R."/>
            <person name="Teixeira M."/>
            <person name="Gilbert C."/>
            <person name="Rigaud T."/>
            <person name="Cordaux R."/>
        </authorList>
    </citation>
    <scope>NUCLEOTIDE SEQUENCE [LARGE SCALE GENOMIC DNA]</scope>
    <source>
        <strain evidence="1 2">Ou3-Ou53</strain>
    </source>
</reference>
<keyword evidence="2" id="KW-1185">Reference proteome</keyword>
<name>A0A9P6H1G0_9MICR</name>
<sequence>MNIIMLFVFQNNCYDAHSTVKLIIKEKVEKKKYFTCTIKEDFSLHIIQINNSKVKYRVDTYINRSLSSITSHNMYNLALSDTGLYLVKDIARDLHRNLLKARDPAYLMIRNNVNTSESHTLTHEITYLNIVKCIIKEVNKNRYEHVFIYPFNTSYFPLLNAINNYSSSLFFWDNTFYSIQRTINSLQIFINITSKDFKDEFLISEFENWTGNGLGIFGNDDTINFLKSNIIPSLMKNFDYKRISYITYKLRMGFLIITKKPTTSFDFQYFSNIYSSFYKIDGAYLSSIRYCPQIGINELDFFVENFPKRHLIQLCLFYILLSKSKIHKILLRTVLLDMNNDVFELFLGLLRDFGILRESECTFLILNSNTLVQHILLDQYFVNYINVKMANFNNSFLFYDVNKGIRFLMIIYLTFLRKYNEIDMLLIFKYLENILQNNLEDIILFKSVFDTRILRAMKDVFNVVVDKE</sequence>